<accession>A0A1D8KQB7</accession>
<dbReference type="Proteomes" id="UP000241975">
    <property type="component" value="Segment"/>
</dbReference>
<dbReference type="EMBL" id="KU686207">
    <property type="protein sequence ID" value="AOV60893.1"/>
    <property type="molecule type" value="Genomic_DNA"/>
</dbReference>
<reference evidence="1 2" key="1">
    <citation type="journal article" date="2016" name="Virology">
        <title>The genomic content and context of auxiliary metabolic genes in marine cyanomyoviruses.</title>
        <authorList>
            <person name="Crummett L.T."/>
            <person name="Puxty R.J."/>
            <person name="Weihe C."/>
            <person name="Marston M.F."/>
            <person name="Martiny J.B."/>
        </authorList>
    </citation>
    <scope>NUCLEOTIDE SEQUENCE [LARGE SCALE GENOMIC DNA]</scope>
    <source>
        <strain evidence="1">0210CC35</strain>
    </source>
</reference>
<dbReference type="InterPro" id="IPR056134">
    <property type="entry name" value="DUF7717"/>
</dbReference>
<dbReference type="Pfam" id="PF24835">
    <property type="entry name" value="DUF7717"/>
    <property type="match status" value="1"/>
</dbReference>
<evidence type="ECO:0000313" key="1">
    <source>
        <dbReference type="EMBL" id="AOV60893.1"/>
    </source>
</evidence>
<organism evidence="1 2">
    <name type="scientific">Synechococcus phage S-CAM22</name>
    <dbReference type="NCBI Taxonomy" id="1883365"/>
    <lineage>
        <taxon>Viruses</taxon>
        <taxon>Duplodnaviria</taxon>
        <taxon>Heunggongvirae</taxon>
        <taxon>Uroviricota</taxon>
        <taxon>Caudoviricetes</taxon>
        <taxon>Pantevenvirales</taxon>
        <taxon>Kyanoviridae</taxon>
        <taxon>Alisovirus</taxon>
        <taxon>Alisovirus socal22</taxon>
    </lineage>
</organism>
<protein>
    <submittedName>
        <fullName evidence="1">Uncharacterized protein</fullName>
    </submittedName>
</protein>
<evidence type="ECO:0000313" key="2">
    <source>
        <dbReference type="Proteomes" id="UP000241975"/>
    </source>
</evidence>
<keyword evidence="2" id="KW-1185">Reference proteome</keyword>
<sequence length="120" mass="14045">MKQSFADFASTQQQRMDNLNQVLKYSEMLCEALTQDFYKGGRKLDYKFYIESGRKYHKIIMECENGAKSVHAFIEKKFGAVYKPASWKAPAKHIRFTLLDDNSREECFARADWAGGYLYM</sequence>
<name>A0A1D8KQB7_9CAUD</name>
<proteinExistence type="predicted"/>
<gene>
    <name evidence="1" type="ORF">C350210_061</name>
</gene>